<dbReference type="Pfam" id="PF03807">
    <property type="entry name" value="F420_oxidored"/>
    <property type="match status" value="1"/>
</dbReference>
<name>A0ABS3VWB5_MICEH</name>
<evidence type="ECO:0000259" key="2">
    <source>
        <dbReference type="Pfam" id="PF03807"/>
    </source>
</evidence>
<dbReference type="RefSeq" id="WP_208815774.1">
    <property type="nucleotide sequence ID" value="NZ_WVUH01000230.1"/>
</dbReference>
<accession>A0ABS3VWB5</accession>
<reference evidence="3 4" key="1">
    <citation type="submission" date="2019-12" db="EMBL/GenBank/DDBJ databases">
        <title>Whole genome sequencing of endophytic Actinobacterium Micromonospora sp. MPMI6T.</title>
        <authorList>
            <person name="Evv R."/>
            <person name="Podile A.R."/>
        </authorList>
    </citation>
    <scope>NUCLEOTIDE SEQUENCE [LARGE SCALE GENOMIC DNA]</scope>
    <source>
        <strain evidence="3 4">MPMI6</strain>
    </source>
</reference>
<protein>
    <submittedName>
        <fullName evidence="3">NAD(P)-binding domain-containing protein</fullName>
    </submittedName>
</protein>
<dbReference type="Gene3D" id="3.40.50.720">
    <property type="entry name" value="NAD(P)-binding Rossmann-like Domain"/>
    <property type="match status" value="1"/>
</dbReference>
<keyword evidence="4" id="KW-1185">Reference proteome</keyword>
<dbReference type="InterPro" id="IPR028939">
    <property type="entry name" value="P5C_Rdtase_cat_N"/>
</dbReference>
<dbReference type="InterPro" id="IPR051267">
    <property type="entry name" value="STEAP_metalloreductase"/>
</dbReference>
<dbReference type="PANTHER" id="PTHR14239">
    <property type="entry name" value="DUDULIN-RELATED"/>
    <property type="match status" value="1"/>
</dbReference>
<evidence type="ECO:0000313" key="3">
    <source>
        <dbReference type="EMBL" id="MBO4208793.1"/>
    </source>
</evidence>
<evidence type="ECO:0000256" key="1">
    <source>
        <dbReference type="ARBA" id="ARBA00023002"/>
    </source>
</evidence>
<gene>
    <name evidence="3" type="ORF">GSF22_22680</name>
</gene>
<dbReference type="EMBL" id="WVUH01000230">
    <property type="protein sequence ID" value="MBO4208793.1"/>
    <property type="molecule type" value="Genomic_DNA"/>
</dbReference>
<sequence>MRIGIIGAGRLGGVLARHCASAGHEVVIANSRDPATLAPLVRSLVDGAVAVRADEVARRADRLVLLAVPFHRHPELPTDGLAGKIVVDATNYLPAVDGPWPELETGRTTSSELVRDRLGGIRLVKTFNTMRWDHLRDYGHEAGALQRYGMPLASDDNDAKRAVEDLVEQFGFDPVDTGDLAGGGRRQQPGGPAWLADLPGPALRARLGVPAYR</sequence>
<proteinExistence type="predicted"/>
<dbReference type="SUPFAM" id="SSF51735">
    <property type="entry name" value="NAD(P)-binding Rossmann-fold domains"/>
    <property type="match status" value="1"/>
</dbReference>
<evidence type="ECO:0000313" key="4">
    <source>
        <dbReference type="Proteomes" id="UP000823521"/>
    </source>
</evidence>
<keyword evidence="1" id="KW-0560">Oxidoreductase</keyword>
<organism evidence="3 4">
    <name type="scientific">Micromonospora echinofusca</name>
    <dbReference type="NCBI Taxonomy" id="47858"/>
    <lineage>
        <taxon>Bacteria</taxon>
        <taxon>Bacillati</taxon>
        <taxon>Actinomycetota</taxon>
        <taxon>Actinomycetes</taxon>
        <taxon>Micromonosporales</taxon>
        <taxon>Micromonosporaceae</taxon>
        <taxon>Micromonospora</taxon>
    </lineage>
</organism>
<dbReference type="Proteomes" id="UP000823521">
    <property type="component" value="Unassembled WGS sequence"/>
</dbReference>
<dbReference type="InterPro" id="IPR036291">
    <property type="entry name" value="NAD(P)-bd_dom_sf"/>
</dbReference>
<comment type="caution">
    <text evidence="3">The sequence shown here is derived from an EMBL/GenBank/DDBJ whole genome shotgun (WGS) entry which is preliminary data.</text>
</comment>
<feature type="domain" description="Pyrroline-5-carboxylate reductase catalytic N-terminal" evidence="2">
    <location>
        <begin position="2"/>
        <end position="92"/>
    </location>
</feature>